<name>A0ABV6SAI3_9SPHN</name>
<feature type="chain" id="PRO_5047302591" evidence="2">
    <location>
        <begin position="27"/>
        <end position="190"/>
    </location>
</feature>
<keyword evidence="2" id="KW-0732">Signal</keyword>
<feature type="signal peptide" evidence="2">
    <location>
        <begin position="1"/>
        <end position="26"/>
    </location>
</feature>
<keyword evidence="4" id="KW-1185">Reference proteome</keyword>
<feature type="compositionally biased region" description="Low complexity" evidence="1">
    <location>
        <begin position="87"/>
        <end position="97"/>
    </location>
</feature>
<accession>A0ABV6SAI3</accession>
<comment type="caution">
    <text evidence="3">The sequence shown here is derived from an EMBL/GenBank/DDBJ whole genome shotgun (WGS) entry which is preliminary data.</text>
</comment>
<feature type="compositionally biased region" description="Gly residues" evidence="1">
    <location>
        <begin position="47"/>
        <end position="68"/>
    </location>
</feature>
<feature type="region of interest" description="Disordered" evidence="1">
    <location>
        <begin position="41"/>
        <end position="97"/>
    </location>
</feature>
<gene>
    <name evidence="3" type="ORF">ACFFF8_16900</name>
</gene>
<proteinExistence type="predicted"/>
<dbReference type="Proteomes" id="UP001589858">
    <property type="component" value="Unassembled WGS sequence"/>
</dbReference>
<evidence type="ECO:0000256" key="1">
    <source>
        <dbReference type="SAM" id="MobiDB-lite"/>
    </source>
</evidence>
<protein>
    <submittedName>
        <fullName evidence="3">Uncharacterized protein</fullName>
    </submittedName>
</protein>
<evidence type="ECO:0000313" key="3">
    <source>
        <dbReference type="EMBL" id="MFC0686269.1"/>
    </source>
</evidence>
<organism evidence="3 4">
    <name type="scientific">Novosphingobium clariflavum</name>
    <dbReference type="NCBI Taxonomy" id="2029884"/>
    <lineage>
        <taxon>Bacteria</taxon>
        <taxon>Pseudomonadati</taxon>
        <taxon>Pseudomonadota</taxon>
        <taxon>Alphaproteobacteria</taxon>
        <taxon>Sphingomonadales</taxon>
        <taxon>Sphingomonadaceae</taxon>
        <taxon>Novosphingobium</taxon>
    </lineage>
</organism>
<dbReference type="RefSeq" id="WP_267218975.1">
    <property type="nucleotide sequence ID" value="NZ_JAPCWC010000002.1"/>
</dbReference>
<reference evidence="3 4" key="1">
    <citation type="submission" date="2024-09" db="EMBL/GenBank/DDBJ databases">
        <authorList>
            <person name="Sun Q."/>
            <person name="Mori K."/>
        </authorList>
    </citation>
    <scope>NUCLEOTIDE SEQUENCE [LARGE SCALE GENOMIC DNA]</scope>
    <source>
        <strain evidence="3 4">CICC 11035S</strain>
    </source>
</reference>
<sequence length="190" mass="19386">MGMIFLQGAAALLASAAVTLTGAPSAGDPFAVATAADGGTLAMGKPPRGGGGAHRPAGGGHRPAGGGHNVNRPSGGNHGGGGHRPPSRGGSTVNINHNDVNINRNVHVDNHHGGHHNDHWNDWDDHWHPLETAATVAVTAAVVGSIVRTIPPSCSTMVVNGISYSQCGSTWYQPQYVGSSVQYVVVNPPR</sequence>
<evidence type="ECO:0000256" key="2">
    <source>
        <dbReference type="SAM" id="SignalP"/>
    </source>
</evidence>
<dbReference type="EMBL" id="JBHLTM010000061">
    <property type="protein sequence ID" value="MFC0686269.1"/>
    <property type="molecule type" value="Genomic_DNA"/>
</dbReference>
<evidence type="ECO:0000313" key="4">
    <source>
        <dbReference type="Proteomes" id="UP001589858"/>
    </source>
</evidence>